<evidence type="ECO:0000313" key="3">
    <source>
        <dbReference type="EMBL" id="EGN57413.1"/>
    </source>
</evidence>
<comment type="similarity">
    <text evidence="1">Belongs to the serpin family.</text>
</comment>
<dbReference type="PROSITE" id="PS00284">
    <property type="entry name" value="SERPIN"/>
    <property type="match status" value="1"/>
</dbReference>
<dbReference type="PANTHER" id="PTHR11461">
    <property type="entry name" value="SERINE PROTEASE INHIBITOR, SERPIN"/>
    <property type="match status" value="1"/>
</dbReference>
<dbReference type="EMBL" id="GL945017">
    <property type="protein sequence ID" value="EGN57413.1"/>
    <property type="molecule type" value="Genomic_DNA"/>
</dbReference>
<dbReference type="InterPro" id="IPR023795">
    <property type="entry name" value="Serpin_CS"/>
</dbReference>
<evidence type="ECO:0000256" key="1">
    <source>
        <dbReference type="RuleBase" id="RU000411"/>
    </source>
</evidence>
<reference evidence="4" key="1">
    <citation type="journal article" date="2011" name="Stand. Genomic Sci.">
        <title>Non-contiguous finished genome sequence of the opportunistic oral pathogen Prevotella multisaccharivorax type strain (PPPA20).</title>
        <authorList>
            <person name="Pati A."/>
            <person name="Gronow S."/>
            <person name="Lu M."/>
            <person name="Lapidus A."/>
            <person name="Nolan M."/>
            <person name="Lucas S."/>
            <person name="Hammon N."/>
            <person name="Deshpande S."/>
            <person name="Cheng J.F."/>
            <person name="Tapia R."/>
            <person name="Han C."/>
            <person name="Goodwin L."/>
            <person name="Pitluck S."/>
            <person name="Liolios K."/>
            <person name="Pagani I."/>
            <person name="Mavromatis K."/>
            <person name="Mikhailova N."/>
            <person name="Huntemann M."/>
            <person name="Chen A."/>
            <person name="Palaniappan K."/>
            <person name="Land M."/>
            <person name="Hauser L."/>
            <person name="Detter J.C."/>
            <person name="Brambilla E.M."/>
            <person name="Rohde M."/>
            <person name="Goker M."/>
            <person name="Woyke T."/>
            <person name="Bristow J."/>
            <person name="Eisen J.A."/>
            <person name="Markowitz V."/>
            <person name="Hugenholtz P."/>
            <person name="Kyrpides N.C."/>
            <person name="Klenk H.P."/>
            <person name="Ivanova N."/>
        </authorList>
    </citation>
    <scope>NUCLEOTIDE SEQUENCE [LARGE SCALE GENOMIC DNA]</scope>
    <source>
        <strain evidence="4">DSM 17128</strain>
    </source>
</reference>
<dbReference type="PANTHER" id="PTHR11461:SF211">
    <property type="entry name" value="GH10112P-RELATED"/>
    <property type="match status" value="1"/>
</dbReference>
<gene>
    <name evidence="3" type="ORF">Premu_2016</name>
</gene>
<accession>F8N797</accession>
<dbReference type="SUPFAM" id="SSF56574">
    <property type="entry name" value="Serpins"/>
    <property type="match status" value="1"/>
</dbReference>
<feature type="domain" description="Serpin" evidence="2">
    <location>
        <begin position="123"/>
        <end position="460"/>
    </location>
</feature>
<dbReference type="InterPro" id="IPR036186">
    <property type="entry name" value="Serpin_sf"/>
</dbReference>
<evidence type="ECO:0000313" key="4">
    <source>
        <dbReference type="Proteomes" id="UP000002772"/>
    </source>
</evidence>
<protein>
    <submittedName>
        <fullName evidence="3">Proteinase inhibitor I4 serpin</fullName>
    </submittedName>
</protein>
<dbReference type="SMART" id="SM00093">
    <property type="entry name" value="SERPIN"/>
    <property type="match status" value="1"/>
</dbReference>
<dbReference type="InterPro" id="IPR023796">
    <property type="entry name" value="Serpin_dom"/>
</dbReference>
<dbReference type="AlphaFoldDB" id="F8N797"/>
<keyword evidence="4" id="KW-1185">Reference proteome</keyword>
<dbReference type="Pfam" id="PF00079">
    <property type="entry name" value="Serpin"/>
    <property type="match status" value="2"/>
</dbReference>
<dbReference type="Gene3D" id="2.30.39.10">
    <property type="entry name" value="Alpha-1-antitrypsin, domain 1"/>
    <property type="match status" value="1"/>
</dbReference>
<dbReference type="GO" id="GO:0005615">
    <property type="term" value="C:extracellular space"/>
    <property type="evidence" value="ECO:0007669"/>
    <property type="project" value="InterPro"/>
</dbReference>
<sequence>MTINPKEERFSDIWKQETHGFNQLLSPSVGNARTFVNEMERNGTAQCQPRPITTNSAHGCEIRNMNYNKLIILTLAASAVLMSCKENGPSNITLEEAAANEKVSYKLTAQESAQVDASNALGLDVLRSLVVKEPEKSTVVSPSGIRYNLSMLACGADGSTLSELQKAIGAGKVDLDSVNALNRRMMIGQQKPTGGMVHGPSMLTTINTFEDKGINISERYRSCIENSYFATVSHSWGIKHTAILTNKTTFKALWMSYFHGLKKAPFQTVSGDSVEVTMMENSDDKMILSGMSDSLCSVVRLPYDGQFSMVVILPAKGSAISTLLGTLTVDRLKRIQYRLHHYNEILIHLPVFTTKVKNDLKESLTNLGYRRMFIGGEANFSQMNDGARPLYVEKMTQDTEIAVDQYGTTATAETISEIEELSAIVSKHPTKLEFYADRPFFYAIYDAFGNICFCGVFTGK</sequence>
<proteinExistence type="inferred from homology"/>
<dbReference type="Proteomes" id="UP000002772">
    <property type="component" value="Unassembled WGS sequence"/>
</dbReference>
<dbReference type="InterPro" id="IPR042185">
    <property type="entry name" value="Serpin_sf_2"/>
</dbReference>
<dbReference type="InterPro" id="IPR000215">
    <property type="entry name" value="Serpin_fam"/>
</dbReference>
<dbReference type="eggNOG" id="COG4826">
    <property type="taxonomic scope" value="Bacteria"/>
</dbReference>
<dbReference type="HOGENOM" id="CLU_023330_0_3_10"/>
<dbReference type="STRING" id="688246.Premu_2016"/>
<evidence type="ECO:0000259" key="2">
    <source>
        <dbReference type="SMART" id="SM00093"/>
    </source>
</evidence>
<dbReference type="Gene3D" id="3.30.497.10">
    <property type="entry name" value="Antithrombin, subunit I, domain 2"/>
    <property type="match status" value="2"/>
</dbReference>
<dbReference type="GO" id="GO:0004867">
    <property type="term" value="F:serine-type endopeptidase inhibitor activity"/>
    <property type="evidence" value="ECO:0007669"/>
    <property type="project" value="InterPro"/>
</dbReference>
<organism evidence="3 4">
    <name type="scientific">Hallella multisaccharivorax DSM 17128</name>
    <dbReference type="NCBI Taxonomy" id="688246"/>
    <lineage>
        <taxon>Bacteria</taxon>
        <taxon>Pseudomonadati</taxon>
        <taxon>Bacteroidota</taxon>
        <taxon>Bacteroidia</taxon>
        <taxon>Bacteroidales</taxon>
        <taxon>Prevotellaceae</taxon>
        <taxon>Hallella</taxon>
    </lineage>
</organism>
<dbReference type="InterPro" id="IPR042178">
    <property type="entry name" value="Serpin_sf_1"/>
</dbReference>
<name>F8N797_9BACT</name>